<dbReference type="InterPro" id="IPR007475">
    <property type="entry name" value="UbiK"/>
</dbReference>
<evidence type="ECO:0000256" key="1">
    <source>
        <dbReference type="SAM" id="Coils"/>
    </source>
</evidence>
<evidence type="ECO:0000313" key="2">
    <source>
        <dbReference type="EMBL" id="WCL55179.1"/>
    </source>
</evidence>
<keyword evidence="3" id="KW-1185">Reference proteome</keyword>
<reference evidence="2" key="1">
    <citation type="submission" date="2023-01" db="EMBL/GenBank/DDBJ databases">
        <title>The genome sequence of Kordiimonadaceae bacterium 6D33.</title>
        <authorList>
            <person name="Liu Y."/>
        </authorList>
    </citation>
    <scope>NUCLEOTIDE SEQUENCE</scope>
    <source>
        <strain evidence="2">6D33</strain>
    </source>
</reference>
<proteinExistence type="predicted"/>
<dbReference type="AlphaFoldDB" id="A0AAE9XX61"/>
<sequence length="88" mass="9949">MQTTSKFFDDFARLATGAAGAMHSVRGEMEEAFRAWLDRQLAGLDLVTREEFDAVREMAEKARAENEDLRAEIELLKKKRTTAAKKTA</sequence>
<keyword evidence="1" id="KW-0175">Coiled coil</keyword>
<dbReference type="EMBL" id="CP116805">
    <property type="protein sequence ID" value="WCL55179.1"/>
    <property type="molecule type" value="Genomic_DNA"/>
</dbReference>
<feature type="coiled-coil region" evidence="1">
    <location>
        <begin position="52"/>
        <end position="86"/>
    </location>
</feature>
<organism evidence="2 3">
    <name type="scientific">Gimibacter soli</name>
    <dbReference type="NCBI Taxonomy" id="3024400"/>
    <lineage>
        <taxon>Bacteria</taxon>
        <taxon>Pseudomonadati</taxon>
        <taxon>Pseudomonadota</taxon>
        <taxon>Alphaproteobacteria</taxon>
        <taxon>Kordiimonadales</taxon>
        <taxon>Temperatibacteraceae</taxon>
        <taxon>Gimibacter</taxon>
    </lineage>
</organism>
<protein>
    <submittedName>
        <fullName evidence="2">Accessory factor UbiK family protein</fullName>
    </submittedName>
</protein>
<dbReference type="Proteomes" id="UP001217500">
    <property type="component" value="Chromosome"/>
</dbReference>
<dbReference type="Pfam" id="PF04380">
    <property type="entry name" value="BMFP"/>
    <property type="match status" value="1"/>
</dbReference>
<accession>A0AAE9XX61</accession>
<name>A0AAE9XX61_9PROT</name>
<evidence type="ECO:0000313" key="3">
    <source>
        <dbReference type="Proteomes" id="UP001217500"/>
    </source>
</evidence>
<dbReference type="KEGG" id="gso:PH603_05325"/>
<dbReference type="RefSeq" id="WP_289504953.1">
    <property type="nucleotide sequence ID" value="NZ_CP116805.1"/>
</dbReference>
<gene>
    <name evidence="2" type="ORF">PH603_05325</name>
</gene>